<evidence type="ECO:0000313" key="4">
    <source>
        <dbReference type="Proteomes" id="UP000199518"/>
    </source>
</evidence>
<evidence type="ECO:0000256" key="1">
    <source>
        <dbReference type="SAM" id="MobiDB-lite"/>
    </source>
</evidence>
<dbReference type="Proteomes" id="UP000199518">
    <property type="component" value="Unassembled WGS sequence"/>
</dbReference>
<dbReference type="EMBL" id="FOQD01000016">
    <property type="protein sequence ID" value="SFJ19578.1"/>
    <property type="molecule type" value="Genomic_DNA"/>
</dbReference>
<protein>
    <submittedName>
        <fullName evidence="3">Uncharacterized protein</fullName>
    </submittedName>
</protein>
<proteinExistence type="predicted"/>
<feature type="region of interest" description="Disordered" evidence="1">
    <location>
        <begin position="43"/>
        <end position="63"/>
    </location>
</feature>
<keyword evidence="2" id="KW-0812">Transmembrane</keyword>
<dbReference type="AlphaFoldDB" id="A0A1I3PDE3"/>
<reference evidence="4" key="1">
    <citation type="submission" date="2016-10" db="EMBL/GenBank/DDBJ databases">
        <authorList>
            <person name="Varghese N."/>
            <person name="Submissions S."/>
        </authorList>
    </citation>
    <scope>NUCLEOTIDE SEQUENCE [LARGE SCALE GENOMIC DNA]</scope>
    <source>
        <strain evidence="4">DSM 26348</strain>
    </source>
</reference>
<keyword evidence="2" id="KW-1133">Transmembrane helix</keyword>
<feature type="transmembrane region" description="Helical" evidence="2">
    <location>
        <begin position="12"/>
        <end position="33"/>
    </location>
</feature>
<name>A0A1I3PDE3_9PLAN</name>
<sequence>MAWLQQLSDNQTALLGCAVGLLGSYGLLTLSFYSRSANRQTATPKFDMTVQTEDSQQSRRRAA</sequence>
<keyword evidence="4" id="KW-1185">Reference proteome</keyword>
<dbReference type="RefSeq" id="WP_092054080.1">
    <property type="nucleotide sequence ID" value="NZ_FOQD01000016.1"/>
</dbReference>
<gene>
    <name evidence="3" type="ORF">SAMN05421753_116118</name>
</gene>
<accession>A0A1I3PDE3</accession>
<organism evidence="3 4">
    <name type="scientific">Planctomicrobium piriforme</name>
    <dbReference type="NCBI Taxonomy" id="1576369"/>
    <lineage>
        <taxon>Bacteria</taxon>
        <taxon>Pseudomonadati</taxon>
        <taxon>Planctomycetota</taxon>
        <taxon>Planctomycetia</taxon>
        <taxon>Planctomycetales</taxon>
        <taxon>Planctomycetaceae</taxon>
        <taxon>Planctomicrobium</taxon>
    </lineage>
</organism>
<evidence type="ECO:0000256" key="2">
    <source>
        <dbReference type="SAM" id="Phobius"/>
    </source>
</evidence>
<evidence type="ECO:0000313" key="3">
    <source>
        <dbReference type="EMBL" id="SFJ19578.1"/>
    </source>
</evidence>
<feature type="compositionally biased region" description="Polar residues" evidence="1">
    <location>
        <begin position="43"/>
        <end position="55"/>
    </location>
</feature>
<keyword evidence="2" id="KW-0472">Membrane</keyword>